<dbReference type="PANTHER" id="PTHR24394:SF29">
    <property type="entry name" value="MYONEURIN"/>
    <property type="match status" value="1"/>
</dbReference>
<accession>V4AK23</accession>
<organism evidence="9 10">
    <name type="scientific">Lottia gigantea</name>
    <name type="common">Giant owl limpet</name>
    <dbReference type="NCBI Taxonomy" id="225164"/>
    <lineage>
        <taxon>Eukaryota</taxon>
        <taxon>Metazoa</taxon>
        <taxon>Spiralia</taxon>
        <taxon>Lophotrochozoa</taxon>
        <taxon>Mollusca</taxon>
        <taxon>Gastropoda</taxon>
        <taxon>Patellogastropoda</taxon>
        <taxon>Lottioidea</taxon>
        <taxon>Lottiidae</taxon>
        <taxon>Lottia</taxon>
    </lineage>
</organism>
<evidence type="ECO:0000256" key="3">
    <source>
        <dbReference type="ARBA" id="ARBA00022737"/>
    </source>
</evidence>
<feature type="domain" description="C2H2-type" evidence="8">
    <location>
        <begin position="33"/>
        <end position="52"/>
    </location>
</feature>
<evidence type="ECO:0000313" key="10">
    <source>
        <dbReference type="Proteomes" id="UP000030746"/>
    </source>
</evidence>
<feature type="non-terminal residue" evidence="9">
    <location>
        <position position="1"/>
    </location>
</feature>
<dbReference type="GeneID" id="20231132"/>
<dbReference type="GO" id="GO:0005634">
    <property type="term" value="C:nucleus"/>
    <property type="evidence" value="ECO:0007669"/>
    <property type="project" value="UniProtKB-SubCell"/>
</dbReference>
<evidence type="ECO:0000256" key="2">
    <source>
        <dbReference type="ARBA" id="ARBA00022723"/>
    </source>
</evidence>
<dbReference type="AlphaFoldDB" id="V4AK23"/>
<evidence type="ECO:0000313" key="9">
    <source>
        <dbReference type="EMBL" id="ESO97442.1"/>
    </source>
</evidence>
<keyword evidence="6" id="KW-0539">Nucleus</keyword>
<dbReference type="KEGG" id="lgi:LOTGIDRAFT_114745"/>
<dbReference type="PANTHER" id="PTHR24394">
    <property type="entry name" value="ZINC FINGER PROTEIN"/>
    <property type="match status" value="1"/>
</dbReference>
<dbReference type="Proteomes" id="UP000030746">
    <property type="component" value="Unassembled WGS sequence"/>
</dbReference>
<feature type="domain" description="C2H2-type" evidence="8">
    <location>
        <begin position="3"/>
        <end position="32"/>
    </location>
</feature>
<keyword evidence="10" id="KW-1185">Reference proteome</keyword>
<dbReference type="FunFam" id="3.30.160.60:FF:000624">
    <property type="entry name" value="zinc finger protein 697"/>
    <property type="match status" value="1"/>
</dbReference>
<dbReference type="EMBL" id="KB201305">
    <property type="protein sequence ID" value="ESO97442.1"/>
    <property type="molecule type" value="Genomic_DNA"/>
</dbReference>
<evidence type="ECO:0000259" key="8">
    <source>
        <dbReference type="PROSITE" id="PS50157"/>
    </source>
</evidence>
<dbReference type="PROSITE" id="PS50157">
    <property type="entry name" value="ZINC_FINGER_C2H2_2"/>
    <property type="match status" value="2"/>
</dbReference>
<sequence>KPHQCDVCKKCFTQISRPTFNEHIKVHTGEKPYQCDVCKMCFAEANYLNAHI</sequence>
<evidence type="ECO:0000256" key="6">
    <source>
        <dbReference type="ARBA" id="ARBA00023242"/>
    </source>
</evidence>
<comment type="subcellular location">
    <subcellularLocation>
        <location evidence="1">Nucleus</location>
    </subcellularLocation>
</comment>
<protein>
    <recommendedName>
        <fullName evidence="8">C2H2-type domain-containing protein</fullName>
    </recommendedName>
</protein>
<dbReference type="GO" id="GO:0008270">
    <property type="term" value="F:zinc ion binding"/>
    <property type="evidence" value="ECO:0007669"/>
    <property type="project" value="UniProtKB-KW"/>
</dbReference>
<dbReference type="SUPFAM" id="SSF57667">
    <property type="entry name" value="beta-beta-alpha zinc fingers"/>
    <property type="match status" value="1"/>
</dbReference>
<gene>
    <name evidence="9" type="ORF">LOTGIDRAFT_114745</name>
</gene>
<keyword evidence="2" id="KW-0479">Metal-binding</keyword>
<dbReference type="CTD" id="20231132"/>
<dbReference type="RefSeq" id="XP_009052029.1">
    <property type="nucleotide sequence ID" value="XM_009053781.1"/>
</dbReference>
<dbReference type="HOGENOM" id="CLU_002678_42_25_1"/>
<keyword evidence="4 7" id="KW-0863">Zinc-finger</keyword>
<evidence type="ECO:0000256" key="4">
    <source>
        <dbReference type="ARBA" id="ARBA00022771"/>
    </source>
</evidence>
<evidence type="ECO:0000256" key="5">
    <source>
        <dbReference type="ARBA" id="ARBA00022833"/>
    </source>
</evidence>
<dbReference type="Gene3D" id="3.30.160.60">
    <property type="entry name" value="Classic Zinc Finger"/>
    <property type="match status" value="2"/>
</dbReference>
<keyword evidence="3" id="KW-0677">Repeat</keyword>
<reference evidence="9 10" key="1">
    <citation type="journal article" date="2013" name="Nature">
        <title>Insights into bilaterian evolution from three spiralian genomes.</title>
        <authorList>
            <person name="Simakov O."/>
            <person name="Marletaz F."/>
            <person name="Cho S.J."/>
            <person name="Edsinger-Gonzales E."/>
            <person name="Havlak P."/>
            <person name="Hellsten U."/>
            <person name="Kuo D.H."/>
            <person name="Larsson T."/>
            <person name="Lv J."/>
            <person name="Arendt D."/>
            <person name="Savage R."/>
            <person name="Osoegawa K."/>
            <person name="de Jong P."/>
            <person name="Grimwood J."/>
            <person name="Chapman J.A."/>
            <person name="Shapiro H."/>
            <person name="Aerts A."/>
            <person name="Otillar R.P."/>
            <person name="Terry A.Y."/>
            <person name="Boore J.L."/>
            <person name="Grigoriev I.V."/>
            <person name="Lindberg D.R."/>
            <person name="Seaver E.C."/>
            <person name="Weisblat D.A."/>
            <person name="Putnam N.H."/>
            <person name="Rokhsar D.S."/>
        </authorList>
    </citation>
    <scope>NUCLEOTIDE SEQUENCE [LARGE SCALE GENOMIC DNA]</scope>
</reference>
<keyword evidence="5" id="KW-0862">Zinc</keyword>
<dbReference type="InterPro" id="IPR013087">
    <property type="entry name" value="Znf_C2H2_type"/>
</dbReference>
<dbReference type="OrthoDB" id="40579at2759"/>
<name>V4AK23_LOTGI</name>
<dbReference type="FunFam" id="3.30.160.60:FF:000340">
    <property type="entry name" value="zinc finger protein 473 isoform X1"/>
    <property type="match status" value="1"/>
</dbReference>
<evidence type="ECO:0000256" key="7">
    <source>
        <dbReference type="PROSITE-ProRule" id="PRU00042"/>
    </source>
</evidence>
<dbReference type="GO" id="GO:0000981">
    <property type="term" value="F:DNA-binding transcription factor activity, RNA polymerase II-specific"/>
    <property type="evidence" value="ECO:0007669"/>
    <property type="project" value="TreeGrafter"/>
</dbReference>
<evidence type="ECO:0000256" key="1">
    <source>
        <dbReference type="ARBA" id="ARBA00004123"/>
    </source>
</evidence>
<dbReference type="InterPro" id="IPR036236">
    <property type="entry name" value="Znf_C2H2_sf"/>
</dbReference>
<proteinExistence type="predicted"/>